<dbReference type="EMBL" id="JAUSTM010000002">
    <property type="protein sequence ID" value="MDQ0221710.1"/>
    <property type="molecule type" value="Genomic_DNA"/>
</dbReference>
<evidence type="ECO:0000313" key="7">
    <source>
        <dbReference type="EMBL" id="MDQ0221710.1"/>
    </source>
</evidence>
<feature type="transmembrane region" description="Helical" evidence="5">
    <location>
        <begin position="73"/>
        <end position="90"/>
    </location>
</feature>
<feature type="domain" description="DUF1232" evidence="6">
    <location>
        <begin position="78"/>
        <end position="112"/>
    </location>
</feature>
<gene>
    <name evidence="7" type="ORF">J2S23_000242</name>
</gene>
<dbReference type="RefSeq" id="WP_307120943.1">
    <property type="nucleotide sequence ID" value="NZ_JAUSTM010000002.1"/>
</dbReference>
<sequence length="136" mass="16029">MPKKMTKEEAFAQLQKRFDKAETLLKDDAKVQTFLDKLERKIKRIPFVSQEIKNIPVLISMVRSYWKKDYTKVPFKTMVAIVSALLYFLSPIDVVPDWIPVLGQMDDALVIATCWKWVNDDIEAYRKWRKSSQTDQ</sequence>
<name>A0ABT9YNZ6_9STRE</name>
<protein>
    <submittedName>
        <fullName evidence="7">Uncharacterized membrane protein YkvA (DUF1232 family)</fullName>
    </submittedName>
</protein>
<dbReference type="InterPro" id="IPR010652">
    <property type="entry name" value="DUF1232"/>
</dbReference>
<evidence type="ECO:0000256" key="2">
    <source>
        <dbReference type="ARBA" id="ARBA00022692"/>
    </source>
</evidence>
<keyword evidence="2 5" id="KW-0812">Transmembrane</keyword>
<organism evidence="7 8">
    <name type="scientific">Streptococcus moroccensis</name>
    <dbReference type="NCBI Taxonomy" id="1451356"/>
    <lineage>
        <taxon>Bacteria</taxon>
        <taxon>Bacillati</taxon>
        <taxon>Bacillota</taxon>
        <taxon>Bacilli</taxon>
        <taxon>Lactobacillales</taxon>
        <taxon>Streptococcaceae</taxon>
        <taxon>Streptococcus</taxon>
    </lineage>
</organism>
<evidence type="ECO:0000256" key="5">
    <source>
        <dbReference type="SAM" id="Phobius"/>
    </source>
</evidence>
<keyword evidence="8" id="KW-1185">Reference proteome</keyword>
<evidence type="ECO:0000256" key="4">
    <source>
        <dbReference type="ARBA" id="ARBA00023136"/>
    </source>
</evidence>
<comment type="subcellular location">
    <subcellularLocation>
        <location evidence="1">Endomembrane system</location>
        <topology evidence="1">Multi-pass membrane protein</topology>
    </subcellularLocation>
</comment>
<evidence type="ECO:0000256" key="1">
    <source>
        <dbReference type="ARBA" id="ARBA00004127"/>
    </source>
</evidence>
<reference evidence="7 8" key="1">
    <citation type="submission" date="2023-07" db="EMBL/GenBank/DDBJ databases">
        <title>Genomic Encyclopedia of Type Strains, Phase IV (KMG-IV): sequencing the most valuable type-strain genomes for metagenomic binning, comparative biology and taxonomic classification.</title>
        <authorList>
            <person name="Goeker M."/>
        </authorList>
    </citation>
    <scope>NUCLEOTIDE SEQUENCE [LARGE SCALE GENOMIC DNA]</scope>
    <source>
        <strain evidence="7 8">DSM 105143</strain>
    </source>
</reference>
<keyword evidence="4 5" id="KW-0472">Membrane</keyword>
<keyword evidence="3 5" id="KW-1133">Transmembrane helix</keyword>
<accession>A0ABT9YNZ6</accession>
<evidence type="ECO:0000259" key="6">
    <source>
        <dbReference type="Pfam" id="PF06803"/>
    </source>
</evidence>
<dbReference type="Proteomes" id="UP001223079">
    <property type="component" value="Unassembled WGS sequence"/>
</dbReference>
<comment type="caution">
    <text evidence="7">The sequence shown here is derived from an EMBL/GenBank/DDBJ whole genome shotgun (WGS) entry which is preliminary data.</text>
</comment>
<evidence type="ECO:0000256" key="3">
    <source>
        <dbReference type="ARBA" id="ARBA00022989"/>
    </source>
</evidence>
<evidence type="ECO:0000313" key="8">
    <source>
        <dbReference type="Proteomes" id="UP001223079"/>
    </source>
</evidence>
<dbReference type="Pfam" id="PF06803">
    <property type="entry name" value="DUF1232"/>
    <property type="match status" value="1"/>
</dbReference>
<proteinExistence type="predicted"/>